<dbReference type="EMBL" id="CAKAEH010000178">
    <property type="protein sequence ID" value="CAG9530153.1"/>
    <property type="molecule type" value="Genomic_DNA"/>
</dbReference>
<name>A0A8J2PPR6_9BILA</name>
<organism evidence="2 3">
    <name type="scientific">Cercopithifilaria johnstoni</name>
    <dbReference type="NCBI Taxonomy" id="2874296"/>
    <lineage>
        <taxon>Eukaryota</taxon>
        <taxon>Metazoa</taxon>
        <taxon>Ecdysozoa</taxon>
        <taxon>Nematoda</taxon>
        <taxon>Chromadorea</taxon>
        <taxon>Rhabditida</taxon>
        <taxon>Spirurina</taxon>
        <taxon>Spiruromorpha</taxon>
        <taxon>Filarioidea</taxon>
        <taxon>Onchocercidae</taxon>
        <taxon>Cercopithifilaria</taxon>
    </lineage>
</organism>
<dbReference type="AlphaFoldDB" id="A0A8J2PPR6"/>
<keyword evidence="3" id="KW-1185">Reference proteome</keyword>
<proteinExistence type="predicted"/>
<comment type="caution">
    <text evidence="2">The sequence shown here is derived from an EMBL/GenBank/DDBJ whole genome shotgun (WGS) entry which is preliminary data.</text>
</comment>
<sequence length="105" mass="12060">MSAKNARLRSHPAIVVTLFGMFYVVMSLQGQMTSYYWLTNQSDSKKLTVRLGLTSTKLGQTMAYANEYSGKNMKRNASHQVNQFSRLKRSLGLPYPKPFRYDRLS</sequence>
<evidence type="ECO:0000313" key="2">
    <source>
        <dbReference type="EMBL" id="CAG9530153.1"/>
    </source>
</evidence>
<reference evidence="2" key="1">
    <citation type="submission" date="2021-09" db="EMBL/GenBank/DDBJ databases">
        <authorList>
            <consortium name="Pathogen Informatics"/>
        </authorList>
    </citation>
    <scope>NUCLEOTIDE SEQUENCE</scope>
</reference>
<evidence type="ECO:0000313" key="3">
    <source>
        <dbReference type="Proteomes" id="UP000746747"/>
    </source>
</evidence>
<accession>A0A8J2PPR6</accession>
<feature type="transmembrane region" description="Helical" evidence="1">
    <location>
        <begin position="12"/>
        <end position="38"/>
    </location>
</feature>
<evidence type="ECO:0000256" key="1">
    <source>
        <dbReference type="SAM" id="Phobius"/>
    </source>
</evidence>
<keyword evidence="1" id="KW-1133">Transmembrane helix</keyword>
<protein>
    <submittedName>
        <fullName evidence="2">Uncharacterized protein</fullName>
    </submittedName>
</protein>
<keyword evidence="1" id="KW-0472">Membrane</keyword>
<gene>
    <name evidence="2" type="ORF">CJOHNSTONI_LOCUS675</name>
</gene>
<keyword evidence="1" id="KW-0812">Transmembrane</keyword>
<dbReference type="Proteomes" id="UP000746747">
    <property type="component" value="Unassembled WGS sequence"/>
</dbReference>